<dbReference type="Proteomes" id="UP000601435">
    <property type="component" value="Unassembled WGS sequence"/>
</dbReference>
<comment type="caution">
    <text evidence="1">The sequence shown here is derived from an EMBL/GenBank/DDBJ whole genome shotgun (WGS) entry which is preliminary data.</text>
</comment>
<dbReference type="AlphaFoldDB" id="A0A813AJZ5"/>
<dbReference type="InterPro" id="IPR045709">
    <property type="entry name" value="DUF6065"/>
</dbReference>
<reference evidence="1" key="1">
    <citation type="submission" date="2021-02" db="EMBL/GenBank/DDBJ databases">
        <authorList>
            <person name="Dougan E. K."/>
            <person name="Rhodes N."/>
            <person name="Thang M."/>
            <person name="Chan C."/>
        </authorList>
    </citation>
    <scope>NUCLEOTIDE SEQUENCE</scope>
</reference>
<evidence type="ECO:0000313" key="2">
    <source>
        <dbReference type="Proteomes" id="UP000601435"/>
    </source>
</evidence>
<sequence length="247" mass="28455">VPARRSYVERRQGSGWPEQCPPMQAASAFGWDVINPFDIQFDPGEDGWEIHSSVEVGGGDLEERGDIGAFDQDNCWQWDPNQVLPHRISPHVYPEIRNQAKVSTYLYLQTPPGWAVLMSDIPNVKRRFRILSALIDTDWYFPAHPWHAVVELPRTAAGEPIVLREGEPLCRLTPVRRGTYAAREMKPEEFKKLYRGGQAWLQKNGRPSEDPEAEEGVLDIRGAYARKQQPLDFEVRRRRRTVVPWDQ</sequence>
<dbReference type="OrthoDB" id="433495at2759"/>
<gene>
    <name evidence="1" type="ORF">SNEC2469_LOCUS28128</name>
</gene>
<organism evidence="1 2">
    <name type="scientific">Symbiodinium necroappetens</name>
    <dbReference type="NCBI Taxonomy" id="1628268"/>
    <lineage>
        <taxon>Eukaryota</taxon>
        <taxon>Sar</taxon>
        <taxon>Alveolata</taxon>
        <taxon>Dinophyceae</taxon>
        <taxon>Suessiales</taxon>
        <taxon>Symbiodiniaceae</taxon>
        <taxon>Symbiodinium</taxon>
    </lineage>
</organism>
<accession>A0A813AJZ5</accession>
<protein>
    <submittedName>
        <fullName evidence="1">Uncharacterized protein</fullName>
    </submittedName>
</protein>
<dbReference type="Pfam" id="PF19541">
    <property type="entry name" value="DUF6065"/>
    <property type="match status" value="1"/>
</dbReference>
<feature type="non-terminal residue" evidence="1">
    <location>
        <position position="1"/>
    </location>
</feature>
<name>A0A813AJZ5_9DINO</name>
<evidence type="ECO:0000313" key="1">
    <source>
        <dbReference type="EMBL" id="CAE7870823.1"/>
    </source>
</evidence>
<proteinExistence type="predicted"/>
<dbReference type="EMBL" id="CAJNJA010060453">
    <property type="protein sequence ID" value="CAE7870823.1"/>
    <property type="molecule type" value="Genomic_DNA"/>
</dbReference>
<keyword evidence="2" id="KW-1185">Reference proteome</keyword>